<keyword evidence="2" id="KW-1185">Reference proteome</keyword>
<sequence length="410" mass="46728">MQEKLKERYTRNIQRVVGTTISNMDDTTDLSYYNSTYQNAFCNFEATDKKYIGTYCIMIPDEIIYALGYIPLRLCSGHQIPALIGEEIIPRDACPVVKATAGFHSMKILPMYNQCELAIMPMTCEAKRKSTEVLAKHLPIIPVPINMSKSNAAFEDTVLTIRGLVKTLEKQTNVKISKKRLKQACLDINGAQRQAYLLQEKLYSKNPQIKGSQVMYAINSFCYANPNEWENATSKLIQEIEEKEILAKEPKRTKPRVFIAGSPISFPNFKLPLLLEDLGAQIVGDESCLSGRLLYDPVIPNDYSLNSMIRALTARYISACTCPVFDNIEDRLYSLQNKMELSKAEGIIYHVLRGCIPYDFELAAVEEFAKKMDIPLLRVETDFSQEDIEQVKIRFEAFIEMIEFRRKSNG</sequence>
<name>A0ACC8XEN7_9FIRM</name>
<accession>A0ACC8XEN7</accession>
<gene>
    <name evidence="1" type="ORF">AN396_03470</name>
</gene>
<reference evidence="1" key="1">
    <citation type="submission" date="2016-08" db="EMBL/GenBank/DDBJ databases">
        <authorList>
            <person name="Ngugi D.K."/>
            <person name="Miyake S."/>
            <person name="Stingl U."/>
        </authorList>
    </citation>
    <scope>NUCLEOTIDE SEQUENCE</scope>
    <source>
        <strain evidence="1">SCG-B11WGA-EpuloA1</strain>
    </source>
</reference>
<protein>
    <submittedName>
        <fullName evidence="1">Benzoyl-CoA reductase</fullName>
    </submittedName>
</protein>
<dbReference type="Proteomes" id="UP000188605">
    <property type="component" value="Unassembled WGS sequence"/>
</dbReference>
<dbReference type="EMBL" id="LJDB01000035">
    <property type="protein sequence ID" value="ONI41516.1"/>
    <property type="molecule type" value="Genomic_DNA"/>
</dbReference>
<organism evidence="1 2">
    <name type="scientific">Candidatus Epulonipiscium fishelsonii</name>
    <dbReference type="NCBI Taxonomy" id="77094"/>
    <lineage>
        <taxon>Bacteria</taxon>
        <taxon>Bacillati</taxon>
        <taxon>Bacillota</taxon>
        <taxon>Clostridia</taxon>
        <taxon>Lachnospirales</taxon>
        <taxon>Lachnospiraceae</taxon>
        <taxon>Candidatus Epulonipiscium</taxon>
    </lineage>
</organism>
<evidence type="ECO:0000313" key="1">
    <source>
        <dbReference type="EMBL" id="ONI41516.1"/>
    </source>
</evidence>
<evidence type="ECO:0000313" key="2">
    <source>
        <dbReference type="Proteomes" id="UP000188605"/>
    </source>
</evidence>
<comment type="caution">
    <text evidence="1">The sequence shown here is derived from an EMBL/GenBank/DDBJ whole genome shotgun (WGS) entry which is preliminary data.</text>
</comment>
<proteinExistence type="predicted"/>